<dbReference type="PROSITE" id="PS50297">
    <property type="entry name" value="ANK_REP_REGION"/>
    <property type="match status" value="1"/>
</dbReference>
<name>A0A8H4RYS3_9HELO</name>
<dbReference type="OrthoDB" id="539213at2759"/>
<feature type="repeat" description="ANK" evidence="3">
    <location>
        <begin position="321"/>
        <end position="353"/>
    </location>
</feature>
<dbReference type="EMBL" id="JAAMPI010000002">
    <property type="protein sequence ID" value="KAF4638013.1"/>
    <property type="molecule type" value="Genomic_DNA"/>
</dbReference>
<evidence type="ECO:0000256" key="1">
    <source>
        <dbReference type="ARBA" id="ARBA00022737"/>
    </source>
</evidence>
<dbReference type="SUPFAM" id="SSF48403">
    <property type="entry name" value="Ankyrin repeat"/>
    <property type="match status" value="1"/>
</dbReference>
<sequence length="423" mass="46404">MDLIGCAASVLALLEVTARTAKALNVVVKHYRDAPAELIRLKHQVDGTKSQIVLLHYVLESVNGKSLKIDDADCAATLERFISDTITCFSAISSHIEQQSLQSRADKSAKLNISPSSPGLRLQRLVPTNSAIVHACRTGDSRAVWDLLHLGIASINDVTPENRPLLRYALESGSLEIVEYLINNGAEVNDMSGPVENQTLLLSKGADLDFVDSENWTPAFRVFTRTVTQTPALELFDILLAHSFTELNTQDGEGWTCLHRAAVYGVGNDITPLIKLGANTMIKTVKLCWIPIFCAVHFGNISTFTELMKHHPDFLTLKDVREWTLLHVAVNAKQVEIARTLVSLGADPHSLSLATDFFIPADLKGVSVTPGDIAKLRGPEVFAAYVEALKFAGQQVELNTTEMDEGMDLFWPAQDRFEEGSIS</sequence>
<keyword evidence="6" id="KW-1185">Reference proteome</keyword>
<gene>
    <name evidence="5" type="ORF">G7Y89_g57</name>
</gene>
<protein>
    <recommendedName>
        <fullName evidence="7">Ankyrin</fullName>
    </recommendedName>
</protein>
<keyword evidence="4" id="KW-0732">Signal</keyword>
<feature type="repeat" description="ANK" evidence="3">
    <location>
        <begin position="161"/>
        <end position="193"/>
    </location>
</feature>
<organism evidence="5 6">
    <name type="scientific">Cudoniella acicularis</name>
    <dbReference type="NCBI Taxonomy" id="354080"/>
    <lineage>
        <taxon>Eukaryota</taxon>
        <taxon>Fungi</taxon>
        <taxon>Dikarya</taxon>
        <taxon>Ascomycota</taxon>
        <taxon>Pezizomycotina</taxon>
        <taxon>Leotiomycetes</taxon>
        <taxon>Helotiales</taxon>
        <taxon>Tricladiaceae</taxon>
        <taxon>Cudoniella</taxon>
    </lineage>
</organism>
<feature type="chain" id="PRO_5034270867" description="Ankyrin" evidence="4">
    <location>
        <begin position="24"/>
        <end position="423"/>
    </location>
</feature>
<evidence type="ECO:0000256" key="2">
    <source>
        <dbReference type="ARBA" id="ARBA00023043"/>
    </source>
</evidence>
<evidence type="ECO:0008006" key="7">
    <source>
        <dbReference type="Google" id="ProtNLM"/>
    </source>
</evidence>
<evidence type="ECO:0000256" key="3">
    <source>
        <dbReference type="PROSITE-ProRule" id="PRU00023"/>
    </source>
</evidence>
<keyword evidence="1" id="KW-0677">Repeat</keyword>
<dbReference type="Proteomes" id="UP000566819">
    <property type="component" value="Unassembled WGS sequence"/>
</dbReference>
<feature type="signal peptide" evidence="4">
    <location>
        <begin position="1"/>
        <end position="23"/>
    </location>
</feature>
<dbReference type="SMART" id="SM00248">
    <property type="entry name" value="ANK"/>
    <property type="match status" value="5"/>
</dbReference>
<comment type="caution">
    <text evidence="5">The sequence shown here is derived from an EMBL/GenBank/DDBJ whole genome shotgun (WGS) entry which is preliminary data.</text>
</comment>
<keyword evidence="2 3" id="KW-0040">ANK repeat</keyword>
<evidence type="ECO:0000313" key="5">
    <source>
        <dbReference type="EMBL" id="KAF4638013.1"/>
    </source>
</evidence>
<dbReference type="AlphaFoldDB" id="A0A8H4RYS3"/>
<dbReference type="InterPro" id="IPR002110">
    <property type="entry name" value="Ankyrin_rpt"/>
</dbReference>
<dbReference type="Pfam" id="PF00023">
    <property type="entry name" value="Ank"/>
    <property type="match status" value="1"/>
</dbReference>
<evidence type="ECO:0000256" key="4">
    <source>
        <dbReference type="SAM" id="SignalP"/>
    </source>
</evidence>
<dbReference type="Pfam" id="PF12796">
    <property type="entry name" value="Ank_2"/>
    <property type="match status" value="1"/>
</dbReference>
<accession>A0A8H4RYS3</accession>
<proteinExistence type="predicted"/>
<dbReference type="Gene3D" id="1.25.40.20">
    <property type="entry name" value="Ankyrin repeat-containing domain"/>
    <property type="match status" value="2"/>
</dbReference>
<reference evidence="5 6" key="1">
    <citation type="submission" date="2020-03" db="EMBL/GenBank/DDBJ databases">
        <title>Draft Genome Sequence of Cudoniella acicularis.</title>
        <authorList>
            <person name="Buettner E."/>
            <person name="Kellner H."/>
        </authorList>
    </citation>
    <scope>NUCLEOTIDE SEQUENCE [LARGE SCALE GENOMIC DNA]</scope>
    <source>
        <strain evidence="5 6">DSM 108380</strain>
    </source>
</reference>
<dbReference type="PANTHER" id="PTHR24198">
    <property type="entry name" value="ANKYRIN REPEAT AND PROTEIN KINASE DOMAIN-CONTAINING PROTEIN"/>
    <property type="match status" value="1"/>
</dbReference>
<dbReference type="PROSITE" id="PS50088">
    <property type="entry name" value="ANK_REPEAT"/>
    <property type="match status" value="2"/>
</dbReference>
<dbReference type="PANTHER" id="PTHR24198:SF165">
    <property type="entry name" value="ANKYRIN REPEAT-CONTAINING PROTEIN-RELATED"/>
    <property type="match status" value="1"/>
</dbReference>
<evidence type="ECO:0000313" key="6">
    <source>
        <dbReference type="Proteomes" id="UP000566819"/>
    </source>
</evidence>
<dbReference type="InterPro" id="IPR036770">
    <property type="entry name" value="Ankyrin_rpt-contain_sf"/>
</dbReference>